<proteinExistence type="predicted"/>
<reference evidence="1 2" key="1">
    <citation type="submission" date="2021-06" db="EMBL/GenBank/DDBJ databases">
        <title>Caerostris darwini draft genome.</title>
        <authorList>
            <person name="Kono N."/>
            <person name="Arakawa K."/>
        </authorList>
    </citation>
    <scope>NUCLEOTIDE SEQUENCE [LARGE SCALE GENOMIC DNA]</scope>
</reference>
<protein>
    <submittedName>
        <fullName evidence="1">Uncharacterized protein</fullName>
    </submittedName>
</protein>
<evidence type="ECO:0000313" key="2">
    <source>
        <dbReference type="Proteomes" id="UP001054837"/>
    </source>
</evidence>
<dbReference type="EMBL" id="BPLQ01002494">
    <property type="protein sequence ID" value="GIX93455.1"/>
    <property type="molecule type" value="Genomic_DNA"/>
</dbReference>
<dbReference type="AlphaFoldDB" id="A0AAV4PBU2"/>
<name>A0AAV4PBU2_9ARAC</name>
<accession>A0AAV4PBU2</accession>
<comment type="caution">
    <text evidence="1">The sequence shown here is derived from an EMBL/GenBank/DDBJ whole genome shotgun (WGS) entry which is preliminary data.</text>
</comment>
<sequence>VLTGQNLLTDQDSVDSVLSVSKTCGFMNPSIAA</sequence>
<evidence type="ECO:0000313" key="1">
    <source>
        <dbReference type="EMBL" id="GIX93455.1"/>
    </source>
</evidence>
<dbReference type="Proteomes" id="UP001054837">
    <property type="component" value="Unassembled WGS sequence"/>
</dbReference>
<keyword evidence="2" id="KW-1185">Reference proteome</keyword>
<feature type="non-terminal residue" evidence="1">
    <location>
        <position position="1"/>
    </location>
</feature>
<gene>
    <name evidence="1" type="ORF">CDAR_408901</name>
</gene>
<organism evidence="1 2">
    <name type="scientific">Caerostris darwini</name>
    <dbReference type="NCBI Taxonomy" id="1538125"/>
    <lineage>
        <taxon>Eukaryota</taxon>
        <taxon>Metazoa</taxon>
        <taxon>Ecdysozoa</taxon>
        <taxon>Arthropoda</taxon>
        <taxon>Chelicerata</taxon>
        <taxon>Arachnida</taxon>
        <taxon>Araneae</taxon>
        <taxon>Araneomorphae</taxon>
        <taxon>Entelegynae</taxon>
        <taxon>Araneoidea</taxon>
        <taxon>Araneidae</taxon>
        <taxon>Caerostris</taxon>
    </lineage>
</organism>